<dbReference type="InterPro" id="IPR043128">
    <property type="entry name" value="Rev_trsase/Diguanyl_cyclase"/>
</dbReference>
<feature type="domain" description="GGDEF" evidence="6">
    <location>
        <begin position="842"/>
        <end position="976"/>
    </location>
</feature>
<dbReference type="Gene3D" id="2.60.40.10">
    <property type="entry name" value="Immunoglobulins"/>
    <property type="match status" value="1"/>
</dbReference>
<dbReference type="InterPro" id="IPR000160">
    <property type="entry name" value="GGDEF_dom"/>
</dbReference>
<dbReference type="SUPFAM" id="SSF55073">
    <property type="entry name" value="Nucleotide cyclase"/>
    <property type="match status" value="1"/>
</dbReference>
<keyword evidence="4" id="KW-0472">Membrane</keyword>
<dbReference type="GO" id="GO:0052621">
    <property type="term" value="F:diguanylate cyclase activity"/>
    <property type="evidence" value="ECO:0007669"/>
    <property type="project" value="UniProtKB-EC"/>
</dbReference>
<dbReference type="AlphaFoldDB" id="A0A5C6QN58"/>
<evidence type="ECO:0000313" key="10">
    <source>
        <dbReference type="Proteomes" id="UP000321917"/>
    </source>
</evidence>
<protein>
    <recommendedName>
        <fullName evidence="2">diguanylate cyclase</fullName>
        <ecNumber evidence="2">2.7.7.65</ecNumber>
    </recommendedName>
</protein>
<evidence type="ECO:0000256" key="3">
    <source>
        <dbReference type="ARBA" id="ARBA00034247"/>
    </source>
</evidence>
<gene>
    <name evidence="7" type="ORF">ESZ26_06435</name>
    <name evidence="8" type="ORF">ESZ27_03925</name>
</gene>
<dbReference type="PANTHER" id="PTHR45138:SF9">
    <property type="entry name" value="DIGUANYLATE CYCLASE DGCM-RELATED"/>
    <property type="match status" value="1"/>
</dbReference>
<dbReference type="Pfam" id="PF00990">
    <property type="entry name" value="GGDEF"/>
    <property type="match status" value="1"/>
</dbReference>
<evidence type="ECO:0000313" key="9">
    <source>
        <dbReference type="Proteomes" id="UP000321525"/>
    </source>
</evidence>
<dbReference type="OrthoDB" id="9772100at2"/>
<keyword evidence="4" id="KW-0812">Transmembrane</keyword>
<comment type="cofactor">
    <cofactor evidence="1">
        <name>Mg(2+)</name>
        <dbReference type="ChEBI" id="CHEBI:18420"/>
    </cofactor>
</comment>
<evidence type="ECO:0000259" key="6">
    <source>
        <dbReference type="PROSITE" id="PS50887"/>
    </source>
</evidence>
<feature type="chain" id="PRO_5023018463" description="diguanylate cyclase" evidence="5">
    <location>
        <begin position="28"/>
        <end position="978"/>
    </location>
</feature>
<dbReference type="FunFam" id="3.30.70.270:FF:000001">
    <property type="entry name" value="Diguanylate cyclase domain protein"/>
    <property type="match status" value="1"/>
</dbReference>
<dbReference type="PANTHER" id="PTHR45138">
    <property type="entry name" value="REGULATORY COMPONENTS OF SENSORY TRANSDUCTION SYSTEM"/>
    <property type="match status" value="1"/>
</dbReference>
<reference evidence="8 10" key="1">
    <citation type="submission" date="2019-07" db="EMBL/GenBank/DDBJ databases">
        <title>Genomes of sea-ice associated Colwellia species.</title>
        <authorList>
            <person name="Bowman J.P."/>
        </authorList>
    </citation>
    <scope>NUCLEOTIDE SEQUENCE [LARGE SCALE GENOMIC DNA]</scope>
    <source>
        <strain evidence="7 9">ACAM 607</strain>
        <strain evidence="8 10">IC036</strain>
    </source>
</reference>
<dbReference type="CDD" id="cd01949">
    <property type="entry name" value="GGDEF"/>
    <property type="match status" value="1"/>
</dbReference>
<evidence type="ECO:0000256" key="1">
    <source>
        <dbReference type="ARBA" id="ARBA00001946"/>
    </source>
</evidence>
<dbReference type="SUPFAM" id="SSF63829">
    <property type="entry name" value="Calcium-dependent phosphotriesterase"/>
    <property type="match status" value="2"/>
</dbReference>
<dbReference type="InterPro" id="IPR015943">
    <property type="entry name" value="WD40/YVTN_repeat-like_dom_sf"/>
</dbReference>
<dbReference type="EMBL" id="VOLQ01000005">
    <property type="protein sequence ID" value="TWX70279.1"/>
    <property type="molecule type" value="Genomic_DNA"/>
</dbReference>
<organism evidence="8 10">
    <name type="scientific">Colwellia hornerae</name>
    <dbReference type="NCBI Taxonomy" id="89402"/>
    <lineage>
        <taxon>Bacteria</taxon>
        <taxon>Pseudomonadati</taxon>
        <taxon>Pseudomonadota</taxon>
        <taxon>Gammaproteobacteria</taxon>
        <taxon>Alteromonadales</taxon>
        <taxon>Colwelliaceae</taxon>
        <taxon>Colwellia</taxon>
    </lineage>
</organism>
<evidence type="ECO:0000256" key="2">
    <source>
        <dbReference type="ARBA" id="ARBA00012528"/>
    </source>
</evidence>
<proteinExistence type="predicted"/>
<dbReference type="PROSITE" id="PS50887">
    <property type="entry name" value="GGDEF"/>
    <property type="match status" value="1"/>
</dbReference>
<dbReference type="GO" id="GO:0005886">
    <property type="term" value="C:plasma membrane"/>
    <property type="evidence" value="ECO:0007669"/>
    <property type="project" value="TreeGrafter"/>
</dbReference>
<dbReference type="InterPro" id="IPR029787">
    <property type="entry name" value="Nucleotide_cyclase"/>
</dbReference>
<dbReference type="Proteomes" id="UP000321525">
    <property type="component" value="Unassembled WGS sequence"/>
</dbReference>
<comment type="caution">
    <text evidence="8">The sequence shown here is derived from an EMBL/GenBank/DDBJ whole genome shotgun (WGS) entry which is preliminary data.</text>
</comment>
<dbReference type="EMBL" id="VOLR01000007">
    <property type="protein sequence ID" value="TWX61026.1"/>
    <property type="molecule type" value="Genomic_DNA"/>
</dbReference>
<keyword evidence="4" id="KW-1133">Transmembrane helix</keyword>
<feature type="transmembrane region" description="Helical" evidence="4">
    <location>
        <begin position="753"/>
        <end position="776"/>
    </location>
</feature>
<dbReference type="Gene3D" id="2.130.10.10">
    <property type="entry name" value="YVTN repeat-like/Quinoprotein amine dehydrogenase"/>
    <property type="match status" value="4"/>
</dbReference>
<dbReference type="EC" id="2.7.7.65" evidence="2"/>
<dbReference type="SMART" id="SM00267">
    <property type="entry name" value="GGDEF"/>
    <property type="match status" value="1"/>
</dbReference>
<evidence type="ECO:0000256" key="5">
    <source>
        <dbReference type="SAM" id="SignalP"/>
    </source>
</evidence>
<dbReference type="Gene3D" id="3.30.70.270">
    <property type="match status" value="1"/>
</dbReference>
<keyword evidence="5" id="KW-0732">Signal</keyword>
<feature type="signal peptide" evidence="5">
    <location>
        <begin position="1"/>
        <end position="27"/>
    </location>
</feature>
<dbReference type="InterPro" id="IPR013783">
    <property type="entry name" value="Ig-like_fold"/>
</dbReference>
<name>A0A5C6QN58_9GAMM</name>
<evidence type="ECO:0000313" key="7">
    <source>
        <dbReference type="EMBL" id="TWX61026.1"/>
    </source>
</evidence>
<evidence type="ECO:0000313" key="8">
    <source>
        <dbReference type="EMBL" id="TWX70279.1"/>
    </source>
</evidence>
<dbReference type="InterPro" id="IPR011123">
    <property type="entry name" value="Y_Y_Y"/>
</dbReference>
<sequence>MSLLKYLSLTVKVLSLSFFLCCFSAYSVNLSTVDSLPVKTSLALSDYFTETWNTPDGLPHNGINAISQTTDGYLWIGTWEGLARFNGREFKVFTRGSKIGLPDSVIKSLTSTQEGELLVAGARGGLSVRSNKQWLPQPSSSTMINDAIYDNNKNIWLALEGKGLIYRNKDTKKDTIIIDNIEAFKIVQDNEGIIWVATSKGLFSVKNKTLVRHIDERYGLPNSPAHTIILTKEKQLIVGTQQGAYKLVKGIFQPLHKRLANEKIISLLQDSDLNIWLGTNNHGIFKLSKNELEQLDESNGLPNNRVSSLYQDNEQSIWVGTSNGLFRLREMPFITLTTKQGLSGNFIRSVLSHSDGSLWVGSSKGLNKINKGLISTIKVAHSNEQLSVLSLAETPDKQVLVGTYTQGLYAVTNNKLQKLITTENGLPSNEIRSILVDSTKNIWLGTASGVVKISPDNTIEEFNKQSGLPANFIIALAEDHKGRIWIGTGNGLASYNKGSLQTYHLNDKFDAKYAFGFHVEQNSLWIASDRGLIHINLMTDEMSAVTKENGLPVDKIFQVVIDNNNTFWLSSNRGIISLTRSQINSVIQGKNKSIDYNLFAEGVGLLSSQANGGSTPAATLHDDGSVWIATAKGVSHINHERLQRMAETVLPVVIEQLNVDGKYYPLLSTVELPKGASRITIHYAGLSYLMAKQIVYQSQLIGFDKQWQNKNNQTFTEFTNLEPGNYTFQMRAKYPNGEWQENIASISFTITPFYWQTTSFKLFVIFCFCFSLYSLYRYRMIAIKRSQVKLKNLVAQQTIELQKQAELFSYQANHDQLTGLFNRRAFDGWCNNDFEKAKLANRPLTIAMLDIDHFKKVNDDYSHLIGDQVIKRIANILHKIIQDCSTETKLARWGGEEFTLLIMSDKEKAYDYCELLRITIKNYDFSDIAGDINITVSIGLTDNSEITEYDKMITRADQALYFAKHNGRNQVRIYQKSE</sequence>
<dbReference type="InterPro" id="IPR011110">
    <property type="entry name" value="Reg_prop"/>
</dbReference>
<comment type="catalytic activity">
    <reaction evidence="3">
        <text>2 GTP = 3',3'-c-di-GMP + 2 diphosphate</text>
        <dbReference type="Rhea" id="RHEA:24898"/>
        <dbReference type="ChEBI" id="CHEBI:33019"/>
        <dbReference type="ChEBI" id="CHEBI:37565"/>
        <dbReference type="ChEBI" id="CHEBI:58805"/>
        <dbReference type="EC" id="2.7.7.65"/>
    </reaction>
</comment>
<dbReference type="Pfam" id="PF07494">
    <property type="entry name" value="Reg_prop"/>
    <property type="match status" value="5"/>
</dbReference>
<accession>A0A5C6QN58</accession>
<dbReference type="Proteomes" id="UP000321917">
    <property type="component" value="Unassembled WGS sequence"/>
</dbReference>
<keyword evidence="9" id="KW-1185">Reference proteome</keyword>
<evidence type="ECO:0000256" key="4">
    <source>
        <dbReference type="SAM" id="Phobius"/>
    </source>
</evidence>
<dbReference type="Pfam" id="PF07495">
    <property type="entry name" value="Y_Y_Y"/>
    <property type="match status" value="1"/>
</dbReference>
<dbReference type="InterPro" id="IPR050469">
    <property type="entry name" value="Diguanylate_Cyclase"/>
</dbReference>
<dbReference type="GO" id="GO:0043709">
    <property type="term" value="P:cell adhesion involved in single-species biofilm formation"/>
    <property type="evidence" value="ECO:0007669"/>
    <property type="project" value="TreeGrafter"/>
</dbReference>
<dbReference type="NCBIfam" id="TIGR00254">
    <property type="entry name" value="GGDEF"/>
    <property type="match status" value="1"/>
</dbReference>
<dbReference type="GO" id="GO:1902201">
    <property type="term" value="P:negative regulation of bacterial-type flagellum-dependent cell motility"/>
    <property type="evidence" value="ECO:0007669"/>
    <property type="project" value="TreeGrafter"/>
</dbReference>